<accession>A0A9X4MH61</accession>
<reference evidence="1" key="1">
    <citation type="journal article" date="2022" name="bioRxiv">
        <title>Thiovibrio frasassiensisgen. nov., sp. nov., an autotrophic, elemental sulfur disproportionating bacterium isolated from sulfidic karst sediment, and proposal of Thiovibrionaceae fam. nov.</title>
        <authorList>
            <person name="Aronson H."/>
            <person name="Thomas C."/>
            <person name="Bhattacharyya M."/>
            <person name="Eckstein S."/>
            <person name="Jensen S."/>
            <person name="Barco R."/>
            <person name="Macalady J."/>
            <person name="Amend J."/>
        </authorList>
    </citation>
    <scope>NUCLEOTIDE SEQUENCE</scope>
    <source>
        <strain evidence="1">RS19-109</strain>
    </source>
</reference>
<gene>
    <name evidence="1" type="ORF">OLX77_10320</name>
</gene>
<sequence length="300" mass="33964">MATKSRAHLLAIMLFFFLLCCFSAFSFAWAEGIIDADGFLVVRVPPRATVMIKPSIPPDDALLQTAYGGGETLRYTVSWYGIKAGELVMHLNKIAGSQEDFSIDVTARSAGVLAVFYPVEDHFLTIVQGRMRLPRRHEMQQKEGRRVNSKLTLYDQERFRVSHRKNNDPPDEYQLEGTMQNEFSSFFFMRAVSFAGESPVIVPTFADKKRHEVVVTLEGKEEQDCLLGKKKTLRVQPHLQFKGQYEKVGDPLIWFTDDPWRIPTKIQAKIVIGSLTAELVEYTGPAGDFTLTGTPKELPR</sequence>
<keyword evidence="2" id="KW-1185">Reference proteome</keyword>
<protein>
    <submittedName>
        <fullName evidence="1">DUF3108 domain-containing protein</fullName>
    </submittedName>
</protein>
<dbReference type="Proteomes" id="UP001154240">
    <property type="component" value="Unassembled WGS sequence"/>
</dbReference>
<proteinExistence type="predicted"/>
<dbReference type="Pfam" id="PF11306">
    <property type="entry name" value="DUF3108"/>
    <property type="match status" value="1"/>
</dbReference>
<organism evidence="1 2">
    <name type="scientific">Thiovibrio frasassiensis</name>
    <dbReference type="NCBI Taxonomy" id="2984131"/>
    <lineage>
        <taxon>Bacteria</taxon>
        <taxon>Pseudomonadati</taxon>
        <taxon>Thermodesulfobacteriota</taxon>
        <taxon>Desulfobulbia</taxon>
        <taxon>Desulfobulbales</taxon>
        <taxon>Thiovibrionaceae</taxon>
        <taxon>Thiovibrio</taxon>
    </lineage>
</organism>
<evidence type="ECO:0000313" key="2">
    <source>
        <dbReference type="Proteomes" id="UP001154240"/>
    </source>
</evidence>
<reference evidence="1" key="2">
    <citation type="submission" date="2022-10" db="EMBL/GenBank/DDBJ databases">
        <authorList>
            <person name="Aronson H.S."/>
        </authorList>
    </citation>
    <scope>NUCLEOTIDE SEQUENCE</scope>
    <source>
        <strain evidence="1">RS19-109</strain>
    </source>
</reference>
<dbReference type="AlphaFoldDB" id="A0A9X4MH61"/>
<dbReference type="RefSeq" id="WP_307633514.1">
    <property type="nucleotide sequence ID" value="NZ_JAPHEH010000001.1"/>
</dbReference>
<dbReference type="InterPro" id="IPR021457">
    <property type="entry name" value="DUF3108"/>
</dbReference>
<comment type="caution">
    <text evidence="1">The sequence shown here is derived from an EMBL/GenBank/DDBJ whole genome shotgun (WGS) entry which is preliminary data.</text>
</comment>
<dbReference type="EMBL" id="JAPHEH010000001">
    <property type="protein sequence ID" value="MDG4476547.1"/>
    <property type="molecule type" value="Genomic_DNA"/>
</dbReference>
<name>A0A9X4MH61_9BACT</name>
<evidence type="ECO:0000313" key="1">
    <source>
        <dbReference type="EMBL" id="MDG4476547.1"/>
    </source>
</evidence>